<dbReference type="InterPro" id="IPR050390">
    <property type="entry name" value="C5-Methyltransferase"/>
</dbReference>
<dbReference type="STRING" id="67365.GCA_001704635_03615"/>
<feature type="region of interest" description="Disordered" evidence="7">
    <location>
        <begin position="206"/>
        <end position="231"/>
    </location>
</feature>
<dbReference type="GeneID" id="96741802"/>
<comment type="similarity">
    <text evidence="6">Belongs to the class I-like SAM-binding methyltransferase superfamily. C5-methyltransferase family.</text>
</comment>
<evidence type="ECO:0000256" key="4">
    <source>
        <dbReference type="ARBA" id="ARBA00022691"/>
    </source>
</evidence>
<dbReference type="AlphaFoldDB" id="A0A1R1SHZ0"/>
<feature type="compositionally biased region" description="Basic and acidic residues" evidence="7">
    <location>
        <begin position="215"/>
        <end position="224"/>
    </location>
</feature>
<dbReference type="Proteomes" id="UP000186168">
    <property type="component" value="Unassembled WGS sequence"/>
</dbReference>
<dbReference type="GO" id="GO:0032259">
    <property type="term" value="P:methylation"/>
    <property type="evidence" value="ECO:0007669"/>
    <property type="project" value="UniProtKB-KW"/>
</dbReference>
<feature type="active site" evidence="6">
    <location>
        <position position="75"/>
    </location>
</feature>
<dbReference type="EMBL" id="ASQP01000260">
    <property type="protein sequence ID" value="OMI37890.1"/>
    <property type="molecule type" value="Genomic_DNA"/>
</dbReference>
<keyword evidence="9" id="KW-1185">Reference proteome</keyword>
<accession>A0A1R1SHZ0</accession>
<proteinExistence type="inferred from homology"/>
<dbReference type="PRINTS" id="PR00105">
    <property type="entry name" value="C5METTRFRASE"/>
</dbReference>
<evidence type="ECO:0000256" key="6">
    <source>
        <dbReference type="PROSITE-ProRule" id="PRU01016"/>
    </source>
</evidence>
<organism evidence="8 9">
    <name type="scientific">Streptomyces sparsogenes DSM 40356</name>
    <dbReference type="NCBI Taxonomy" id="1331668"/>
    <lineage>
        <taxon>Bacteria</taxon>
        <taxon>Bacillati</taxon>
        <taxon>Actinomycetota</taxon>
        <taxon>Actinomycetes</taxon>
        <taxon>Kitasatosporales</taxon>
        <taxon>Streptomycetaceae</taxon>
        <taxon>Streptomyces</taxon>
    </lineage>
</organism>
<reference evidence="8 9" key="1">
    <citation type="submission" date="2013-05" db="EMBL/GenBank/DDBJ databases">
        <title>Genome sequence of Streptomyces sparsogenes DSM 40356.</title>
        <authorList>
            <person name="Coyne S."/>
            <person name="Seebeck F.P."/>
        </authorList>
    </citation>
    <scope>NUCLEOTIDE SEQUENCE [LARGE SCALE GENOMIC DNA]</scope>
    <source>
        <strain evidence="8 9">DSM 40356</strain>
    </source>
</reference>
<dbReference type="EC" id="2.1.1.37" evidence="1"/>
<protein>
    <recommendedName>
        <fullName evidence="1">DNA (cytosine-5-)-methyltransferase</fullName>
        <ecNumber evidence="1">2.1.1.37</ecNumber>
    </recommendedName>
</protein>
<keyword evidence="2 6" id="KW-0489">Methyltransferase</keyword>
<dbReference type="PANTHER" id="PTHR10629">
    <property type="entry name" value="CYTOSINE-SPECIFIC METHYLTRANSFERASE"/>
    <property type="match status" value="1"/>
</dbReference>
<evidence type="ECO:0000256" key="2">
    <source>
        <dbReference type="ARBA" id="ARBA00022603"/>
    </source>
</evidence>
<dbReference type="InterPro" id="IPR029063">
    <property type="entry name" value="SAM-dependent_MTases_sf"/>
</dbReference>
<evidence type="ECO:0000256" key="3">
    <source>
        <dbReference type="ARBA" id="ARBA00022679"/>
    </source>
</evidence>
<evidence type="ECO:0000256" key="1">
    <source>
        <dbReference type="ARBA" id="ARBA00011975"/>
    </source>
</evidence>
<dbReference type="GO" id="GO:0003677">
    <property type="term" value="F:DNA binding"/>
    <property type="evidence" value="ECO:0007669"/>
    <property type="project" value="TreeGrafter"/>
</dbReference>
<evidence type="ECO:0000256" key="5">
    <source>
        <dbReference type="ARBA" id="ARBA00022747"/>
    </source>
</evidence>
<evidence type="ECO:0000313" key="8">
    <source>
        <dbReference type="EMBL" id="OMI37890.1"/>
    </source>
</evidence>
<dbReference type="InterPro" id="IPR001525">
    <property type="entry name" value="C5_MeTfrase"/>
</dbReference>
<dbReference type="InterPro" id="IPR018117">
    <property type="entry name" value="C5_DNA_meth_AS"/>
</dbReference>
<comment type="caution">
    <text evidence="8">The sequence shown here is derived from an EMBL/GenBank/DDBJ whole genome shotgun (WGS) entry which is preliminary data.</text>
</comment>
<dbReference type="GO" id="GO:0009307">
    <property type="term" value="P:DNA restriction-modification system"/>
    <property type="evidence" value="ECO:0007669"/>
    <property type="project" value="UniProtKB-KW"/>
</dbReference>
<dbReference type="Gene3D" id="3.40.50.150">
    <property type="entry name" value="Vaccinia Virus protein VP39"/>
    <property type="match status" value="1"/>
</dbReference>
<evidence type="ECO:0000256" key="7">
    <source>
        <dbReference type="SAM" id="MobiDB-lite"/>
    </source>
</evidence>
<dbReference type="Pfam" id="PF00145">
    <property type="entry name" value="DNA_methylase"/>
    <property type="match status" value="1"/>
</dbReference>
<dbReference type="GO" id="GO:0044027">
    <property type="term" value="P:negative regulation of gene expression via chromosomal CpG island methylation"/>
    <property type="evidence" value="ECO:0007669"/>
    <property type="project" value="TreeGrafter"/>
</dbReference>
<keyword evidence="4 6" id="KW-0949">S-adenosyl-L-methionine</keyword>
<keyword evidence="3 6" id="KW-0808">Transferase</keyword>
<dbReference type="SUPFAM" id="SSF53335">
    <property type="entry name" value="S-adenosyl-L-methionine-dependent methyltransferases"/>
    <property type="match status" value="1"/>
</dbReference>
<dbReference type="PROSITE" id="PS00094">
    <property type="entry name" value="C5_MTASE_1"/>
    <property type="match status" value="1"/>
</dbReference>
<keyword evidence="5" id="KW-0680">Restriction system</keyword>
<evidence type="ECO:0000313" key="9">
    <source>
        <dbReference type="Proteomes" id="UP000186168"/>
    </source>
</evidence>
<dbReference type="RefSeq" id="WP_065958706.1">
    <property type="nucleotide sequence ID" value="NZ_ASQP01000260.1"/>
</dbReference>
<dbReference type="PROSITE" id="PS51679">
    <property type="entry name" value="SAM_MT_C5"/>
    <property type="match status" value="1"/>
</dbReference>
<name>A0A1R1SHZ0_9ACTN</name>
<dbReference type="PANTHER" id="PTHR10629:SF52">
    <property type="entry name" value="DNA (CYTOSINE-5)-METHYLTRANSFERASE 1"/>
    <property type="match status" value="1"/>
</dbReference>
<gene>
    <name evidence="8" type="ORF">SPAR_18953</name>
</gene>
<dbReference type="GO" id="GO:0003886">
    <property type="term" value="F:DNA (cytosine-5-)-methyltransferase activity"/>
    <property type="evidence" value="ECO:0007669"/>
    <property type="project" value="UniProtKB-EC"/>
</dbReference>
<sequence>MSTVRIGSVCTGYGGLDAAVQEVFGGSLAWVADNDPGASRILAHHHPRVPNLGDITAVDWEDVEPVDIVCGGYPCQPFSLAGELKGTADDRHIWPFIARALGVLRPRVAVFENVANHLRLGFDTVLCDLADLGFDVEWCVVRADEVGAPHQRRRLIVLATAADAPHLGHERGRSARGGRSGLADRNLAAADAEGAGWAKGCGVADAGDGTARRTRQGESARDGAQRVSGSGVDWGEFAPAITRWETVLGRPAPGPTDDLGRLSPLFVEWLMGLPIGHVTGVPDLSRSAQLKALGNGVLPHQAIAGLRHLATRMDTVRQRGMGVAA</sequence>